<dbReference type="Pfam" id="PF07714">
    <property type="entry name" value="PK_Tyr_Ser-Thr"/>
    <property type="match status" value="1"/>
</dbReference>
<evidence type="ECO:0000259" key="8">
    <source>
        <dbReference type="PROSITE" id="PS50105"/>
    </source>
</evidence>
<dbReference type="PANTHER" id="PTHR46877:SF14">
    <property type="entry name" value="RECEPTOR PROTEIN-TYROSINE KINASE"/>
    <property type="match status" value="1"/>
</dbReference>
<dbReference type="GO" id="GO:0004714">
    <property type="term" value="F:transmembrane receptor protein tyrosine kinase activity"/>
    <property type="evidence" value="ECO:0000318"/>
    <property type="project" value="GO_Central"/>
</dbReference>
<feature type="binding site" evidence="6">
    <location>
        <position position="59"/>
    </location>
    <ligand>
        <name>ATP</name>
        <dbReference type="ChEBI" id="CHEBI:30616"/>
    </ligand>
</feature>
<gene>
    <name evidence="9" type="ORF">NEMVEDRAFT_v1g173481</name>
</gene>
<dbReference type="PANTHER" id="PTHR46877">
    <property type="entry name" value="EPH RECEPTOR A5"/>
    <property type="match status" value="1"/>
</dbReference>
<dbReference type="PROSITE" id="PS00107">
    <property type="entry name" value="PROTEIN_KINASE_ATP"/>
    <property type="match status" value="1"/>
</dbReference>
<dbReference type="STRING" id="45351.A7SRD7"/>
<dbReference type="Gene3D" id="1.10.150.50">
    <property type="entry name" value="Transcription Factor, Ets-1"/>
    <property type="match status" value="1"/>
</dbReference>
<dbReference type="InParanoid" id="A7SRD7"/>
<dbReference type="GO" id="GO:0005886">
    <property type="term" value="C:plasma membrane"/>
    <property type="evidence" value="ECO:0000318"/>
    <property type="project" value="GO_Central"/>
</dbReference>
<dbReference type="GO" id="GO:0007169">
    <property type="term" value="P:cell surface receptor protein tyrosine kinase signaling pathway"/>
    <property type="evidence" value="ECO:0000318"/>
    <property type="project" value="GO_Central"/>
</dbReference>
<reference evidence="9 10" key="1">
    <citation type="journal article" date="2007" name="Science">
        <title>Sea anemone genome reveals ancestral eumetazoan gene repertoire and genomic organization.</title>
        <authorList>
            <person name="Putnam N.H."/>
            <person name="Srivastava M."/>
            <person name="Hellsten U."/>
            <person name="Dirks B."/>
            <person name="Chapman J."/>
            <person name="Salamov A."/>
            <person name="Terry A."/>
            <person name="Shapiro H."/>
            <person name="Lindquist E."/>
            <person name="Kapitonov V.V."/>
            <person name="Jurka J."/>
            <person name="Genikhovich G."/>
            <person name="Grigoriev I.V."/>
            <person name="Lucas S.M."/>
            <person name="Steele R.E."/>
            <person name="Finnerty J.R."/>
            <person name="Technau U."/>
            <person name="Martindale M.Q."/>
            <person name="Rokhsar D.S."/>
        </authorList>
    </citation>
    <scope>NUCLEOTIDE SEQUENCE [LARGE SCALE GENOMIC DNA]</scope>
    <source>
        <strain evidence="10">CH2 X CH6</strain>
    </source>
</reference>
<dbReference type="Proteomes" id="UP000001593">
    <property type="component" value="Unassembled WGS sequence"/>
</dbReference>
<dbReference type="AlphaFoldDB" id="A7SRD7"/>
<evidence type="ECO:0000256" key="2">
    <source>
        <dbReference type="ARBA" id="ARBA00022741"/>
    </source>
</evidence>
<comment type="subcellular location">
    <subcellularLocation>
        <location evidence="1">Membrane</location>
        <topology evidence="1">Single-pass membrane protein</topology>
    </subcellularLocation>
</comment>
<dbReference type="Gene3D" id="1.10.510.10">
    <property type="entry name" value="Transferase(Phosphotransferase) domain 1"/>
    <property type="match status" value="1"/>
</dbReference>
<evidence type="ECO:0000313" key="10">
    <source>
        <dbReference type="Proteomes" id="UP000001593"/>
    </source>
</evidence>
<dbReference type="Pfam" id="PF00536">
    <property type="entry name" value="SAM_1"/>
    <property type="match status" value="1"/>
</dbReference>
<keyword evidence="5" id="KW-0675">Receptor</keyword>
<keyword evidence="4" id="KW-0472">Membrane</keyword>
<evidence type="ECO:0000256" key="4">
    <source>
        <dbReference type="ARBA" id="ARBA00023136"/>
    </source>
</evidence>
<feature type="domain" description="Protein kinase" evidence="7">
    <location>
        <begin position="27"/>
        <end position="291"/>
    </location>
</feature>
<feature type="domain" description="SAM" evidence="8">
    <location>
        <begin position="317"/>
        <end position="381"/>
    </location>
</feature>
<evidence type="ECO:0000256" key="3">
    <source>
        <dbReference type="ARBA" id="ARBA00022840"/>
    </source>
</evidence>
<dbReference type="InterPro" id="IPR000719">
    <property type="entry name" value="Prot_kinase_dom"/>
</dbReference>
<organism evidence="9 10">
    <name type="scientific">Nematostella vectensis</name>
    <name type="common">Starlet sea anemone</name>
    <dbReference type="NCBI Taxonomy" id="45351"/>
    <lineage>
        <taxon>Eukaryota</taxon>
        <taxon>Metazoa</taxon>
        <taxon>Cnidaria</taxon>
        <taxon>Anthozoa</taxon>
        <taxon>Hexacorallia</taxon>
        <taxon>Actiniaria</taxon>
        <taxon>Edwardsiidae</taxon>
        <taxon>Nematostella</taxon>
    </lineage>
</organism>
<dbReference type="SUPFAM" id="SSF56112">
    <property type="entry name" value="Protein kinase-like (PK-like)"/>
    <property type="match status" value="1"/>
</dbReference>
<dbReference type="InterPro" id="IPR013761">
    <property type="entry name" value="SAM/pointed_sf"/>
</dbReference>
<dbReference type="SMART" id="SM00219">
    <property type="entry name" value="TyrKc"/>
    <property type="match status" value="1"/>
</dbReference>
<dbReference type="PhylomeDB" id="A7SRD7"/>
<evidence type="ECO:0000256" key="5">
    <source>
        <dbReference type="ARBA" id="ARBA00023170"/>
    </source>
</evidence>
<name>A7SRD7_NEMVE</name>
<evidence type="ECO:0000256" key="6">
    <source>
        <dbReference type="PROSITE-ProRule" id="PRU10141"/>
    </source>
</evidence>
<evidence type="ECO:0000259" key="7">
    <source>
        <dbReference type="PROSITE" id="PS50011"/>
    </source>
</evidence>
<accession>A7SRD7</accession>
<dbReference type="InterPro" id="IPR017441">
    <property type="entry name" value="Protein_kinase_ATP_BS"/>
</dbReference>
<dbReference type="OMA" id="IVIWECV"/>
<dbReference type="FunFam" id="1.10.510.10:FF:002117">
    <property type="entry name" value="Predicted protein"/>
    <property type="match status" value="1"/>
</dbReference>
<dbReference type="GO" id="GO:0043235">
    <property type="term" value="C:receptor complex"/>
    <property type="evidence" value="ECO:0000318"/>
    <property type="project" value="GO_Central"/>
</dbReference>
<dbReference type="InterPro" id="IPR001245">
    <property type="entry name" value="Ser-Thr/Tyr_kinase_cat_dom"/>
</dbReference>
<dbReference type="PROSITE" id="PS50011">
    <property type="entry name" value="PROTEIN_KINASE_DOM"/>
    <property type="match status" value="1"/>
</dbReference>
<dbReference type="SUPFAM" id="SSF47769">
    <property type="entry name" value="SAM/Pointed domain"/>
    <property type="match status" value="1"/>
</dbReference>
<dbReference type="FunFam" id="3.30.200.20:FF:000802">
    <property type="entry name" value="Ephrin receptor 1"/>
    <property type="match status" value="1"/>
</dbReference>
<evidence type="ECO:0008006" key="11">
    <source>
        <dbReference type="Google" id="ProtNLM"/>
    </source>
</evidence>
<dbReference type="InterPro" id="IPR008266">
    <property type="entry name" value="Tyr_kinase_AS"/>
</dbReference>
<evidence type="ECO:0000313" key="9">
    <source>
        <dbReference type="EMBL" id="EDO33736.1"/>
    </source>
</evidence>
<dbReference type="GO" id="GO:0005524">
    <property type="term" value="F:ATP binding"/>
    <property type="evidence" value="ECO:0007669"/>
    <property type="project" value="UniProtKB-UniRule"/>
</dbReference>
<dbReference type="SMART" id="SM00454">
    <property type="entry name" value="SAM"/>
    <property type="match status" value="1"/>
</dbReference>
<evidence type="ECO:0000256" key="1">
    <source>
        <dbReference type="ARBA" id="ARBA00004167"/>
    </source>
</evidence>
<keyword evidence="10" id="KW-1185">Reference proteome</keyword>
<dbReference type="EMBL" id="DS469760">
    <property type="protein sequence ID" value="EDO33736.1"/>
    <property type="molecule type" value="Genomic_DNA"/>
</dbReference>
<sequence length="394" mass="44924">MYIDPSNYGDPMEALMSVAKEINKDDLKLEIIIGGGEFADVYRGVLTNEDKTQEKVAVKILKPGSSHKNREDFCVEASIMGQFDHPNVIALKGVITRTRPMMIITEFLENGSLDNFLKSNDGRLTTLQLVGIGRGVAAGMAYLSEMNFIHRDLAARNILVSDNLAAKVSDFGLSRELDDSPENEQSEYQTQGGKIPVRWTAPEAIRYRKFSSASDVWSYGILLWEIMSFGERPYWTWDNFQVMDRVEGGYRLPAPMKCPKVIHNLMLDCWDKEKTSRPKFADIVRRFDEVIRSPDKMNDEFTGSRIRYVEFSATNMSMVKSVEEWLENINMGRYADAFVSSGYVDIDRIRHLEDDDLLKMGINLIGHRNKIRKSIKHINQKLETGELAILNSKV</sequence>
<dbReference type="eggNOG" id="KOG0196">
    <property type="taxonomic scope" value="Eukaryota"/>
</dbReference>
<keyword evidence="3 6" id="KW-0067">ATP-binding</keyword>
<dbReference type="InterPro" id="IPR001660">
    <property type="entry name" value="SAM"/>
</dbReference>
<proteinExistence type="predicted"/>
<dbReference type="InterPro" id="IPR050449">
    <property type="entry name" value="Ephrin_rcpt_TKs"/>
</dbReference>
<dbReference type="PROSITE" id="PS50105">
    <property type="entry name" value="SAM_DOMAIN"/>
    <property type="match status" value="1"/>
</dbReference>
<dbReference type="Gene3D" id="3.30.200.20">
    <property type="entry name" value="Phosphorylase Kinase, domain 1"/>
    <property type="match status" value="1"/>
</dbReference>
<dbReference type="PRINTS" id="PR00109">
    <property type="entry name" value="TYRKINASE"/>
</dbReference>
<dbReference type="InterPro" id="IPR011009">
    <property type="entry name" value="Kinase-like_dom_sf"/>
</dbReference>
<protein>
    <recommendedName>
        <fullName evidence="11">Non-specific protein-tyrosine kinase</fullName>
    </recommendedName>
</protein>
<dbReference type="PROSITE" id="PS00109">
    <property type="entry name" value="PROTEIN_KINASE_TYR"/>
    <property type="match status" value="1"/>
</dbReference>
<dbReference type="HOGENOM" id="CLU_000288_7_40_1"/>
<dbReference type="InterPro" id="IPR020635">
    <property type="entry name" value="Tyr_kinase_cat_dom"/>
</dbReference>
<keyword evidence="2 6" id="KW-0547">Nucleotide-binding</keyword>